<comment type="caution">
    <text evidence="6">The sequence shown here is derived from an EMBL/GenBank/DDBJ whole genome shotgun (WGS) entry which is preliminary data.</text>
</comment>
<sequence>MQALEHILYFADGEFGPTRAFRRAVALARHHGARLTLMDVTIESGFSADLVKRFGLGDDVQQSEQRYAALTHLAEDWVRAPSPRLRVTIGTPFIEVIQAVLRDGHDLVLKPARARQGRNLFASTDMHLLRKCPCPVWIDREPAQPEAADSGAAEAAPRCRRILASIDAMQPSATGLNRRILESAIAVKEQDDAMLDIAHVFEPRFGDPLPKLGPEGATNRSGTTAESHLNDAITHLEQRHAEALQEAVNGYRHHIRDENLHLLRGEPAAQVLTQAEALDSDLIVLATLSRPREPGLFIGTTAEDLLQGAQTSVLALKPEGFVTPVQ</sequence>
<evidence type="ECO:0000259" key="5">
    <source>
        <dbReference type="Pfam" id="PF00582"/>
    </source>
</evidence>
<evidence type="ECO:0000256" key="3">
    <source>
        <dbReference type="ARBA" id="ARBA00022490"/>
    </source>
</evidence>
<reference evidence="6" key="1">
    <citation type="submission" date="2017-08" db="EMBL/GenBank/DDBJ databases">
        <authorList>
            <person name="Imhoff J.F."/>
            <person name="Rahn T."/>
            <person name="Kuenzel S."/>
            <person name="Neulinger S.C."/>
        </authorList>
    </citation>
    <scope>NUCLEOTIDE SEQUENCE</scope>
    <source>
        <strain evidence="6">DSM 11080</strain>
    </source>
</reference>
<dbReference type="SUPFAM" id="SSF52402">
    <property type="entry name" value="Adenine nucleotide alpha hydrolases-like"/>
    <property type="match status" value="2"/>
</dbReference>
<dbReference type="Pfam" id="PF00582">
    <property type="entry name" value="Usp"/>
    <property type="match status" value="2"/>
</dbReference>
<dbReference type="InterPro" id="IPR006016">
    <property type="entry name" value="UspA"/>
</dbReference>
<proteinExistence type="inferred from homology"/>
<dbReference type="RefSeq" id="WP_200348403.1">
    <property type="nucleotide sequence ID" value="NZ_NRSJ01000056.1"/>
</dbReference>
<evidence type="ECO:0000256" key="1">
    <source>
        <dbReference type="ARBA" id="ARBA00004496"/>
    </source>
</evidence>
<dbReference type="PANTHER" id="PTHR47892:SF1">
    <property type="entry name" value="UNIVERSAL STRESS PROTEIN E"/>
    <property type="match status" value="1"/>
</dbReference>
<protein>
    <recommendedName>
        <fullName evidence="5">UspA domain-containing protein</fullName>
    </recommendedName>
</protein>
<comment type="subcellular location">
    <subcellularLocation>
        <location evidence="1">Cytoplasm</location>
    </subcellularLocation>
</comment>
<comment type="similarity">
    <text evidence="2">Belongs to the universal stress protein A family.</text>
</comment>
<keyword evidence="3" id="KW-0963">Cytoplasm</keyword>
<dbReference type="EMBL" id="NRSJ01000056">
    <property type="protein sequence ID" value="MBK1706929.1"/>
    <property type="molecule type" value="Genomic_DNA"/>
</dbReference>
<evidence type="ECO:0000313" key="6">
    <source>
        <dbReference type="EMBL" id="MBK1706929.1"/>
    </source>
</evidence>
<accession>A0AAJ0U7V1</accession>
<keyword evidence="7" id="KW-1185">Reference proteome</keyword>
<evidence type="ECO:0000313" key="7">
    <source>
        <dbReference type="Proteomes" id="UP001296776"/>
    </source>
</evidence>
<dbReference type="GO" id="GO:0005737">
    <property type="term" value="C:cytoplasm"/>
    <property type="evidence" value="ECO:0007669"/>
    <property type="project" value="UniProtKB-SubCell"/>
</dbReference>
<evidence type="ECO:0000256" key="2">
    <source>
        <dbReference type="ARBA" id="ARBA00008791"/>
    </source>
</evidence>
<reference evidence="6" key="2">
    <citation type="journal article" date="2020" name="Microorganisms">
        <title>Osmotic Adaptation and Compatible Solute Biosynthesis of Phototrophic Bacteria as Revealed from Genome Analyses.</title>
        <authorList>
            <person name="Imhoff J.F."/>
            <person name="Rahn T."/>
            <person name="Kunzel S."/>
            <person name="Keller A."/>
            <person name="Neulinger S.C."/>
        </authorList>
    </citation>
    <scope>NUCLEOTIDE SEQUENCE</scope>
    <source>
        <strain evidence="6">DSM 11080</strain>
    </source>
</reference>
<dbReference type="AlphaFoldDB" id="A0AAJ0U7V1"/>
<dbReference type="Gene3D" id="3.40.50.12370">
    <property type="match status" value="1"/>
</dbReference>
<dbReference type="Proteomes" id="UP001296776">
    <property type="component" value="Unassembled WGS sequence"/>
</dbReference>
<gene>
    <name evidence="6" type="ORF">CKO40_20905</name>
</gene>
<feature type="domain" description="UspA" evidence="5">
    <location>
        <begin position="5"/>
        <end position="138"/>
    </location>
</feature>
<evidence type="ECO:0000256" key="4">
    <source>
        <dbReference type="ARBA" id="ARBA00037131"/>
    </source>
</evidence>
<dbReference type="PANTHER" id="PTHR47892">
    <property type="entry name" value="UNIVERSAL STRESS PROTEIN E"/>
    <property type="match status" value="1"/>
</dbReference>
<name>A0AAJ0U7V1_9GAMM</name>
<organism evidence="6 7">
    <name type="scientific">Halochromatium glycolicum</name>
    <dbReference type="NCBI Taxonomy" id="85075"/>
    <lineage>
        <taxon>Bacteria</taxon>
        <taxon>Pseudomonadati</taxon>
        <taxon>Pseudomonadota</taxon>
        <taxon>Gammaproteobacteria</taxon>
        <taxon>Chromatiales</taxon>
        <taxon>Chromatiaceae</taxon>
        <taxon>Halochromatium</taxon>
    </lineage>
</organism>
<feature type="domain" description="UspA" evidence="5">
    <location>
        <begin position="178"/>
        <end position="317"/>
    </location>
</feature>
<comment type="function">
    <text evidence="4">Required for resistance to DNA-damaging agents.</text>
</comment>